<comment type="caution">
    <text evidence="1">The sequence shown here is derived from an EMBL/GenBank/DDBJ whole genome shotgun (WGS) entry which is preliminary data.</text>
</comment>
<organism evidence="1">
    <name type="scientific">marine sediment metagenome</name>
    <dbReference type="NCBI Taxonomy" id="412755"/>
    <lineage>
        <taxon>unclassified sequences</taxon>
        <taxon>metagenomes</taxon>
        <taxon>ecological metagenomes</taxon>
    </lineage>
</organism>
<name>X1T964_9ZZZZ</name>
<dbReference type="AlphaFoldDB" id="X1T964"/>
<evidence type="ECO:0000313" key="1">
    <source>
        <dbReference type="EMBL" id="GAI87941.1"/>
    </source>
</evidence>
<reference evidence="1" key="1">
    <citation type="journal article" date="2014" name="Front. Microbiol.">
        <title>High frequency of phylogenetically diverse reductive dehalogenase-homologous genes in deep subseafloor sedimentary metagenomes.</title>
        <authorList>
            <person name="Kawai M."/>
            <person name="Futagami T."/>
            <person name="Toyoda A."/>
            <person name="Takaki Y."/>
            <person name="Nishi S."/>
            <person name="Hori S."/>
            <person name="Arai W."/>
            <person name="Tsubouchi T."/>
            <person name="Morono Y."/>
            <person name="Uchiyama I."/>
            <person name="Ito T."/>
            <person name="Fujiyama A."/>
            <person name="Inagaki F."/>
            <person name="Takami H."/>
        </authorList>
    </citation>
    <scope>NUCLEOTIDE SEQUENCE</scope>
    <source>
        <strain evidence="1">Expedition CK06-06</strain>
    </source>
</reference>
<sequence length="114" mass="13836">PEDEKGVRSLSYKPVMCTILEREETMAREKRYREWYDEEILRREDWQRDQLDRKISELHRRYKNMHAFVMAVSGQANQFLALFAVDYDKPDAIVRVDLVDRAREPRVEEVFVKE</sequence>
<proteinExistence type="predicted"/>
<feature type="non-terminal residue" evidence="1">
    <location>
        <position position="1"/>
    </location>
</feature>
<dbReference type="EMBL" id="BARW01007560">
    <property type="protein sequence ID" value="GAI87941.1"/>
    <property type="molecule type" value="Genomic_DNA"/>
</dbReference>
<accession>X1T964</accession>
<gene>
    <name evidence="1" type="ORF">S12H4_15705</name>
</gene>
<protein>
    <submittedName>
        <fullName evidence="1">Uncharacterized protein</fullName>
    </submittedName>
</protein>